<comment type="caution">
    <text evidence="2">The sequence shown here is derived from an EMBL/GenBank/DDBJ whole genome shotgun (WGS) entry which is preliminary data.</text>
</comment>
<feature type="transmembrane region" description="Helical" evidence="1">
    <location>
        <begin position="5"/>
        <end position="25"/>
    </location>
</feature>
<reference evidence="2 3" key="1">
    <citation type="submission" date="2021-03" db="EMBL/GenBank/DDBJ databases">
        <title>Genomic Encyclopedia of Type Strains, Phase IV (KMG-IV): sequencing the most valuable type-strain genomes for metagenomic binning, comparative biology and taxonomic classification.</title>
        <authorList>
            <person name="Goeker M."/>
        </authorList>
    </citation>
    <scope>NUCLEOTIDE SEQUENCE [LARGE SCALE GENOMIC DNA]</scope>
    <source>
        <strain evidence="2 3">DSM 25790</strain>
    </source>
</reference>
<dbReference type="RefSeq" id="WP_029268242.1">
    <property type="nucleotide sequence ID" value="NZ_JAGIKX010000015.1"/>
</dbReference>
<proteinExistence type="predicted"/>
<keyword evidence="3" id="KW-1185">Reference proteome</keyword>
<dbReference type="Proteomes" id="UP001519294">
    <property type="component" value="Unassembled WGS sequence"/>
</dbReference>
<protein>
    <submittedName>
        <fullName evidence="2">Uncharacterized protein</fullName>
    </submittedName>
</protein>
<evidence type="ECO:0000313" key="2">
    <source>
        <dbReference type="EMBL" id="MBP2257887.1"/>
    </source>
</evidence>
<keyword evidence="1" id="KW-1133">Transmembrane helix</keyword>
<name>A0ABS4SBW5_9BACI</name>
<keyword evidence="1" id="KW-0472">Membrane</keyword>
<dbReference type="EMBL" id="JAGIKX010000015">
    <property type="protein sequence ID" value="MBP2257887.1"/>
    <property type="molecule type" value="Genomic_DNA"/>
</dbReference>
<sequence>MKGKVAIFIIIAFTIIALIITWFWLQDVITEYDLDTSQPSESNEWSTSTNSVDIDTSFPLHTM</sequence>
<accession>A0ABS4SBW5</accession>
<organism evidence="2 3">
    <name type="scientific">Virgibacillus alimentarius</name>
    <dbReference type="NCBI Taxonomy" id="698769"/>
    <lineage>
        <taxon>Bacteria</taxon>
        <taxon>Bacillati</taxon>
        <taxon>Bacillota</taxon>
        <taxon>Bacilli</taxon>
        <taxon>Bacillales</taxon>
        <taxon>Bacillaceae</taxon>
        <taxon>Virgibacillus</taxon>
    </lineage>
</organism>
<gene>
    <name evidence="2" type="ORF">J2Z81_001841</name>
</gene>
<evidence type="ECO:0000256" key="1">
    <source>
        <dbReference type="SAM" id="Phobius"/>
    </source>
</evidence>
<keyword evidence="1" id="KW-0812">Transmembrane</keyword>
<evidence type="ECO:0000313" key="3">
    <source>
        <dbReference type="Proteomes" id="UP001519294"/>
    </source>
</evidence>